<keyword evidence="2" id="KW-0805">Transcription regulation</keyword>
<evidence type="ECO:0000259" key="5">
    <source>
        <dbReference type="PROSITE" id="PS50006"/>
    </source>
</evidence>
<sequence>MRKRRITIGRSSTKGSNDVDVGFSSFISRQHLEIIWGYNRLKLKCHGKNGIFLNDAFKSHGAIWYDLPPKFPSTAIKVMIEQLRGFYRSFVKDVRKSMHLKTEGLFRTKRRVNKKATKDKIIKASCQDCSFDDDIPSLVASHDDFIQSSFVSPNESVFQSRSRARRKQHLAPTAKKISNFSLKELSFASLENTKECSHNGDTSESS</sequence>
<dbReference type="SMART" id="SM00240">
    <property type="entry name" value="FHA"/>
    <property type="match status" value="1"/>
</dbReference>
<dbReference type="GO" id="GO:0005634">
    <property type="term" value="C:nucleus"/>
    <property type="evidence" value="ECO:0007669"/>
    <property type="project" value="UniProtKB-SubCell"/>
</dbReference>
<dbReference type="PROSITE" id="PS50006">
    <property type="entry name" value="FHA_DOMAIN"/>
    <property type="match status" value="1"/>
</dbReference>
<dbReference type="OrthoDB" id="691130at2759"/>
<evidence type="ECO:0000256" key="1">
    <source>
        <dbReference type="ARBA" id="ARBA00004123"/>
    </source>
</evidence>
<keyword evidence="7" id="KW-1185">Reference proteome</keyword>
<dbReference type="EMBL" id="CAAALY010258393">
    <property type="protein sequence ID" value="VEL38609.1"/>
    <property type="molecule type" value="Genomic_DNA"/>
</dbReference>
<evidence type="ECO:0000256" key="2">
    <source>
        <dbReference type="ARBA" id="ARBA00023015"/>
    </source>
</evidence>
<protein>
    <recommendedName>
        <fullName evidence="5">FHA domain-containing protein</fullName>
    </recommendedName>
</protein>
<dbReference type="PANTHER" id="PTHR45881">
    <property type="entry name" value="CHECKPOINT SUPPRESSOR 1-LIKE, ISOFORM A-RELATED"/>
    <property type="match status" value="1"/>
</dbReference>
<accession>A0A448XK51</accession>
<dbReference type="SUPFAM" id="SSF49879">
    <property type="entry name" value="SMAD/FHA domain"/>
    <property type="match status" value="1"/>
</dbReference>
<comment type="caution">
    <text evidence="6">The sequence shown here is derived from an EMBL/GenBank/DDBJ whole genome shotgun (WGS) entry which is preliminary data.</text>
</comment>
<dbReference type="Proteomes" id="UP000784294">
    <property type="component" value="Unassembled WGS sequence"/>
</dbReference>
<comment type="subcellular location">
    <subcellularLocation>
        <location evidence="1">Nucleus</location>
    </subcellularLocation>
</comment>
<dbReference type="Gene3D" id="2.60.200.20">
    <property type="match status" value="1"/>
</dbReference>
<dbReference type="InterPro" id="IPR008984">
    <property type="entry name" value="SMAD_FHA_dom_sf"/>
</dbReference>
<reference evidence="6" key="1">
    <citation type="submission" date="2018-11" db="EMBL/GenBank/DDBJ databases">
        <authorList>
            <consortium name="Pathogen Informatics"/>
        </authorList>
    </citation>
    <scope>NUCLEOTIDE SEQUENCE</scope>
</reference>
<evidence type="ECO:0000313" key="6">
    <source>
        <dbReference type="EMBL" id="VEL38609.1"/>
    </source>
</evidence>
<evidence type="ECO:0000256" key="4">
    <source>
        <dbReference type="ARBA" id="ARBA00023242"/>
    </source>
</evidence>
<keyword evidence="4" id="KW-0539">Nucleus</keyword>
<evidence type="ECO:0000256" key="3">
    <source>
        <dbReference type="ARBA" id="ARBA00023163"/>
    </source>
</evidence>
<evidence type="ECO:0000313" key="7">
    <source>
        <dbReference type="Proteomes" id="UP000784294"/>
    </source>
</evidence>
<organism evidence="6 7">
    <name type="scientific">Protopolystoma xenopodis</name>
    <dbReference type="NCBI Taxonomy" id="117903"/>
    <lineage>
        <taxon>Eukaryota</taxon>
        <taxon>Metazoa</taxon>
        <taxon>Spiralia</taxon>
        <taxon>Lophotrochozoa</taxon>
        <taxon>Platyhelminthes</taxon>
        <taxon>Monogenea</taxon>
        <taxon>Polyopisthocotylea</taxon>
        <taxon>Polystomatidea</taxon>
        <taxon>Polystomatidae</taxon>
        <taxon>Protopolystoma</taxon>
    </lineage>
</organism>
<dbReference type="PANTHER" id="PTHR45881:SF7">
    <property type="entry name" value="CHECKPOINT SUPPRESSOR 1-LIKE, ISOFORM A-RELATED"/>
    <property type="match status" value="1"/>
</dbReference>
<dbReference type="InterPro" id="IPR000253">
    <property type="entry name" value="FHA_dom"/>
</dbReference>
<dbReference type="GO" id="GO:0000981">
    <property type="term" value="F:DNA-binding transcription factor activity, RNA polymerase II-specific"/>
    <property type="evidence" value="ECO:0007669"/>
    <property type="project" value="TreeGrafter"/>
</dbReference>
<dbReference type="AlphaFoldDB" id="A0A448XK51"/>
<dbReference type="Pfam" id="PF00498">
    <property type="entry name" value="FHA"/>
    <property type="match status" value="1"/>
</dbReference>
<name>A0A448XK51_9PLAT</name>
<keyword evidence="3" id="KW-0804">Transcription</keyword>
<feature type="domain" description="FHA" evidence="5">
    <location>
        <begin position="6"/>
        <end position="58"/>
    </location>
</feature>
<gene>
    <name evidence="6" type="ORF">PXEA_LOCUS32049</name>
</gene>
<dbReference type="GO" id="GO:0000978">
    <property type="term" value="F:RNA polymerase II cis-regulatory region sequence-specific DNA binding"/>
    <property type="evidence" value="ECO:0007669"/>
    <property type="project" value="TreeGrafter"/>
</dbReference>
<proteinExistence type="predicted"/>